<protein>
    <submittedName>
        <fullName evidence="1">Uncharacterized protein</fullName>
    </submittedName>
</protein>
<evidence type="ECO:0000313" key="1">
    <source>
        <dbReference type="EMBL" id="MBX69132.1"/>
    </source>
</evidence>
<name>A0A2P2QQ47_RHIMU</name>
<sequence>MQLLLILCIEDDIVCTRPRELEMIFAVLRHDFLRNLMCTELKDLCIQKAFEACVVGLVVGIGWFCRLYGW</sequence>
<dbReference type="AlphaFoldDB" id="A0A2P2QQ47"/>
<proteinExistence type="predicted"/>
<reference evidence="1" key="1">
    <citation type="submission" date="2018-02" db="EMBL/GenBank/DDBJ databases">
        <title>Rhizophora mucronata_Transcriptome.</title>
        <authorList>
            <person name="Meera S.P."/>
            <person name="Sreeshan A."/>
            <person name="Augustine A."/>
        </authorList>
    </citation>
    <scope>NUCLEOTIDE SEQUENCE</scope>
    <source>
        <tissue evidence="1">Leaf</tissue>
    </source>
</reference>
<organism evidence="1">
    <name type="scientific">Rhizophora mucronata</name>
    <name type="common">Asiatic mangrove</name>
    <dbReference type="NCBI Taxonomy" id="61149"/>
    <lineage>
        <taxon>Eukaryota</taxon>
        <taxon>Viridiplantae</taxon>
        <taxon>Streptophyta</taxon>
        <taxon>Embryophyta</taxon>
        <taxon>Tracheophyta</taxon>
        <taxon>Spermatophyta</taxon>
        <taxon>Magnoliopsida</taxon>
        <taxon>eudicotyledons</taxon>
        <taxon>Gunneridae</taxon>
        <taxon>Pentapetalae</taxon>
        <taxon>rosids</taxon>
        <taxon>fabids</taxon>
        <taxon>Malpighiales</taxon>
        <taxon>Rhizophoraceae</taxon>
        <taxon>Rhizophora</taxon>
    </lineage>
</organism>
<dbReference type="EMBL" id="GGEC01088648">
    <property type="protein sequence ID" value="MBX69132.1"/>
    <property type="molecule type" value="Transcribed_RNA"/>
</dbReference>
<accession>A0A2P2QQ47</accession>